<sequence>MKKSLLLILASLFAVFSLTACADEDKNDTAGEVNGGTPVVNPASEYVGTYDVTFFATKPYDSNNHAMDMLVTTGNMSTDCTMADTLGILKKVDGQANVQDGECAADGSNDAKIIGKQAVINYNDDGLVLETKLQMWSSVFSFSQDDVYQYTKYTAVPSSSVTSNAINNVANPVLGVSGRNLTTKTLNPKSTFKITKRDDGTLYVELELMEKSVLNGQLKANAPTYVILKKKLDKPEPVDPNTLFTTTSGNDTADGIYAKFKPTPDEAAQ</sequence>
<dbReference type="KEGG" id="msch:N508_001805"/>
<feature type="signal peptide" evidence="2">
    <location>
        <begin position="1"/>
        <end position="22"/>
    </location>
</feature>
<evidence type="ECO:0000313" key="3">
    <source>
        <dbReference type="EMBL" id="USF24716.1"/>
    </source>
</evidence>
<dbReference type="Proteomes" id="UP000017429">
    <property type="component" value="Chromosome"/>
</dbReference>
<dbReference type="RefSeq" id="WP_023276086.1">
    <property type="nucleotide sequence ID" value="NZ_CP097562.1"/>
</dbReference>
<evidence type="ECO:0000313" key="4">
    <source>
        <dbReference type="Proteomes" id="UP000017429"/>
    </source>
</evidence>
<evidence type="ECO:0000256" key="1">
    <source>
        <dbReference type="SAM" id="MobiDB-lite"/>
    </source>
</evidence>
<gene>
    <name evidence="3" type="ORF">N508_001805</name>
</gene>
<feature type="region of interest" description="Disordered" evidence="1">
    <location>
        <begin position="241"/>
        <end position="269"/>
    </location>
</feature>
<proteinExistence type="predicted"/>
<accession>V2QAK6</accession>
<organism evidence="3 4">
    <name type="scientific">Mucispirillum schaedleri ASF457</name>
    <dbReference type="NCBI Taxonomy" id="1379858"/>
    <lineage>
        <taxon>Bacteria</taxon>
        <taxon>Pseudomonadati</taxon>
        <taxon>Deferribacterota</taxon>
        <taxon>Deferribacteres</taxon>
        <taxon>Deferribacterales</taxon>
        <taxon>Mucispirillaceae</taxon>
        <taxon>Mucispirillum</taxon>
    </lineage>
</organism>
<keyword evidence="2" id="KW-0732">Signal</keyword>
<name>V2QAK6_9BACT</name>
<dbReference type="AlphaFoldDB" id="V2QAK6"/>
<reference evidence="3" key="2">
    <citation type="submission" date="2022-05" db="EMBL/GenBank/DDBJ databases">
        <authorList>
            <person name="Proctor A.L."/>
            <person name="Phillips G.J."/>
            <person name="Wannemuehler M.J."/>
        </authorList>
    </citation>
    <scope>NUCLEOTIDE SEQUENCE</scope>
    <source>
        <strain evidence="3">ASF457</strain>
    </source>
</reference>
<reference evidence="3" key="3">
    <citation type="submission" date="2022-06" db="EMBL/GenBank/DDBJ databases">
        <title>Resources to Facilitate Use of the Altered Schaedler Flora (ASF) Mouse Model to Study Microbiome Function.</title>
        <authorList>
            <person name="Proctor A."/>
            <person name="Parvinroo S."/>
            <person name="Richie T."/>
            <person name="Jia X."/>
            <person name="Lee S.T.M."/>
            <person name="Karp P.D."/>
            <person name="Paley S."/>
            <person name="Kostic A.D."/>
            <person name="Pierre J.F."/>
            <person name="Wannemuehler M.J."/>
            <person name="Phillips G.J."/>
        </authorList>
    </citation>
    <scope>NUCLEOTIDE SEQUENCE</scope>
    <source>
        <strain evidence="3">ASF457</strain>
    </source>
</reference>
<reference evidence="3" key="1">
    <citation type="journal article" date="2014" name="Genome Announc.">
        <title>Draft genome sequences of the altered schaedler flora, a defined bacterial community from gnotobiotic mice.</title>
        <authorList>
            <person name="Wannemuehler M.J."/>
            <person name="Overstreet A.M."/>
            <person name="Ward D.V."/>
            <person name="Phillips G.J."/>
        </authorList>
    </citation>
    <scope>NUCLEOTIDE SEQUENCE</scope>
    <source>
        <strain evidence="3">ASF457</strain>
    </source>
</reference>
<feature type="compositionally biased region" description="Polar residues" evidence="1">
    <location>
        <begin position="242"/>
        <end position="251"/>
    </location>
</feature>
<feature type="chain" id="PRO_5043399782" evidence="2">
    <location>
        <begin position="23"/>
        <end position="269"/>
    </location>
</feature>
<evidence type="ECO:0000256" key="2">
    <source>
        <dbReference type="SAM" id="SignalP"/>
    </source>
</evidence>
<dbReference type="EMBL" id="CP097562">
    <property type="protein sequence ID" value="USF24716.1"/>
    <property type="molecule type" value="Genomic_DNA"/>
</dbReference>
<keyword evidence="4" id="KW-1185">Reference proteome</keyword>
<dbReference type="PROSITE" id="PS51257">
    <property type="entry name" value="PROKAR_LIPOPROTEIN"/>
    <property type="match status" value="1"/>
</dbReference>
<protein>
    <submittedName>
        <fullName evidence="3">Uncharacterized protein</fullName>
    </submittedName>
</protein>